<feature type="transmembrane region" description="Helical" evidence="9">
    <location>
        <begin position="384"/>
        <end position="403"/>
    </location>
</feature>
<feature type="transmembrane region" description="Helical" evidence="9">
    <location>
        <begin position="356"/>
        <end position="378"/>
    </location>
</feature>
<feature type="domain" description="Protein export membrane protein SecD/SecF C-terminal" evidence="10">
    <location>
        <begin position="316"/>
        <end position="469"/>
    </location>
</feature>
<comment type="caution">
    <text evidence="11">The sequence shown here is derived from an EMBL/GenBank/DDBJ whole genome shotgun (WGS) entry which is preliminary data.</text>
</comment>
<comment type="function">
    <text evidence="9">Involved in protein export.</text>
</comment>
<evidence type="ECO:0000313" key="11">
    <source>
        <dbReference type="EMBL" id="NVO66419.1"/>
    </source>
</evidence>
<dbReference type="GO" id="GO:0065002">
    <property type="term" value="P:intracellular protein transmembrane transport"/>
    <property type="evidence" value="ECO:0007669"/>
    <property type="project" value="UniProtKB-UniRule"/>
</dbReference>
<dbReference type="GO" id="GO:0006605">
    <property type="term" value="P:protein targeting"/>
    <property type="evidence" value="ECO:0007669"/>
    <property type="project" value="UniProtKB-UniRule"/>
</dbReference>
<dbReference type="SUPFAM" id="SSF82866">
    <property type="entry name" value="Multidrug efflux transporter AcrB transmembrane domain"/>
    <property type="match status" value="1"/>
</dbReference>
<keyword evidence="8 9" id="KW-0472">Membrane</keyword>
<dbReference type="PANTHER" id="PTHR30081:SF1">
    <property type="entry name" value="PROTEIN TRANSLOCASE SUBUNIT SECD"/>
    <property type="match status" value="1"/>
</dbReference>
<evidence type="ECO:0000256" key="2">
    <source>
        <dbReference type="ARBA" id="ARBA00022448"/>
    </source>
</evidence>
<evidence type="ECO:0000313" key="12">
    <source>
        <dbReference type="Proteomes" id="UP000570823"/>
    </source>
</evidence>
<evidence type="ECO:0000256" key="9">
    <source>
        <dbReference type="HAMAP-Rule" id="MF_01463"/>
    </source>
</evidence>
<evidence type="ECO:0000256" key="5">
    <source>
        <dbReference type="ARBA" id="ARBA00022927"/>
    </source>
</evidence>
<dbReference type="Gene3D" id="1.20.1640.10">
    <property type="entry name" value="Multidrug efflux transporter AcrB transmembrane domain"/>
    <property type="match status" value="1"/>
</dbReference>
<reference evidence="11 12" key="1">
    <citation type="submission" date="2020-06" db="EMBL/GenBank/DDBJ databases">
        <title>Methanofollis fontis sp. nov., a methanogen isolated from marine sediments near a cold seep at Four-Way Closure Ridge offshore southwestern Taiwan.</title>
        <authorList>
            <person name="Chen S.-C."/>
            <person name="Teng N.-H."/>
            <person name="Lin Y.-S."/>
            <person name="Lai M.-C."/>
            <person name="Chen H.-H."/>
            <person name="Wang C.-C."/>
        </authorList>
    </citation>
    <scope>NUCLEOTIDE SEQUENCE [LARGE SCALE GENOMIC DNA]</scope>
    <source>
        <strain evidence="11 12">DSM 2702</strain>
    </source>
</reference>
<accession>A0A7K4HMK1</accession>
<keyword evidence="4 9" id="KW-0812">Transmembrane</keyword>
<feature type="transmembrane region" description="Helical" evidence="9">
    <location>
        <begin position="423"/>
        <end position="446"/>
    </location>
</feature>
<feature type="transmembrane region" description="Helical" evidence="9">
    <location>
        <begin position="12"/>
        <end position="33"/>
    </location>
</feature>
<keyword evidence="12" id="KW-1185">Reference proteome</keyword>
<dbReference type="InterPro" id="IPR022813">
    <property type="entry name" value="SecD/SecF_arch_bac"/>
</dbReference>
<keyword evidence="7 9" id="KW-0811">Translocation</keyword>
<dbReference type="Proteomes" id="UP000570823">
    <property type="component" value="Unassembled WGS sequence"/>
</dbReference>
<keyword evidence="2 9" id="KW-0813">Transport</keyword>
<dbReference type="Gene3D" id="3.30.70.3400">
    <property type="match status" value="1"/>
</dbReference>
<keyword evidence="5 9" id="KW-0653">Protein transport</keyword>
<sequence length="484" mass="51918">MSNDTLRKLMSDWRVILVVILVAASIVAIGPHFEDGKFTTNLQYGLDLQEGSWLQMEFQAEVLTVQTDRSIDRLAENLSRTLDTEVIVAADDQIEIRKKFSQEELQPILLAEGATIVTYNPGVSKETAEDVKRILENKVNSLGTKDARVNILTGLNGVTRYVRVELAGVDMATANEVVGQQGKFEIRVQTTGSESQHVLFGDAVTSVSVPTVYPPGSDMWGVGFTLSEAGAKAFREAAISSNAVNDPENHELIMLLDNTTVYSAPLSPNLAAKLKAEPIRELRASTGTGDAGMQDALNLEIHLRAGALPVDVTVAGSGSVSATLGDYFKIVAFAAAALALIVVGVVVYFRYREPSIVLPMIAINLAEIVILLGIARYIQQLDLASIAGIIAVMGTGIDQLVVITDEVLYEGRVPSPSVYLKRLARALGIIVVAASTTFIAMLPLALMDLSTLRGFAIITILGVLIGVLVTRPAYGKIIMAILSK</sequence>
<dbReference type="Gene3D" id="3.30.1360.200">
    <property type="match status" value="1"/>
</dbReference>
<proteinExistence type="inferred from homology"/>
<dbReference type="NCBIfam" id="NF006217">
    <property type="entry name" value="PRK08343.1-3"/>
    <property type="match status" value="1"/>
</dbReference>
<dbReference type="Pfam" id="PF02355">
    <property type="entry name" value="SecD_SecF_C"/>
    <property type="match status" value="1"/>
</dbReference>
<evidence type="ECO:0000256" key="3">
    <source>
        <dbReference type="ARBA" id="ARBA00022475"/>
    </source>
</evidence>
<evidence type="ECO:0000256" key="4">
    <source>
        <dbReference type="ARBA" id="ARBA00022692"/>
    </source>
</evidence>
<dbReference type="RefSeq" id="WP_176788117.1">
    <property type="nucleotide sequence ID" value="NZ_JABXWR010000001.1"/>
</dbReference>
<keyword evidence="6 9" id="KW-1133">Transmembrane helix</keyword>
<keyword evidence="3 9" id="KW-1003">Cell membrane</keyword>
<dbReference type="AlphaFoldDB" id="A0A7K4HMK1"/>
<protein>
    <recommendedName>
        <fullName evidence="9">Protein-export membrane protein SecD</fullName>
    </recommendedName>
</protein>
<evidence type="ECO:0000259" key="10">
    <source>
        <dbReference type="Pfam" id="PF02355"/>
    </source>
</evidence>
<dbReference type="PANTHER" id="PTHR30081">
    <property type="entry name" value="PROTEIN-EXPORT MEMBRANE PROTEIN SEC"/>
    <property type="match status" value="1"/>
</dbReference>
<name>A0A7K4HMK1_9EURY</name>
<evidence type="ECO:0000256" key="8">
    <source>
        <dbReference type="ARBA" id="ARBA00023136"/>
    </source>
</evidence>
<dbReference type="GO" id="GO:0005886">
    <property type="term" value="C:plasma membrane"/>
    <property type="evidence" value="ECO:0007669"/>
    <property type="project" value="UniProtKB-SubCell"/>
</dbReference>
<organism evidence="11 12">
    <name type="scientific">Methanofollis tationis</name>
    <dbReference type="NCBI Taxonomy" id="81417"/>
    <lineage>
        <taxon>Archaea</taxon>
        <taxon>Methanobacteriati</taxon>
        <taxon>Methanobacteriota</taxon>
        <taxon>Stenosarchaea group</taxon>
        <taxon>Methanomicrobia</taxon>
        <taxon>Methanomicrobiales</taxon>
        <taxon>Methanomicrobiaceae</taxon>
        <taxon>Methanofollis</taxon>
    </lineage>
</organism>
<dbReference type="InterPro" id="IPR024912">
    <property type="entry name" value="SecD_arc"/>
</dbReference>
<feature type="transmembrane region" description="Helical" evidence="9">
    <location>
        <begin position="452"/>
        <end position="474"/>
    </location>
</feature>
<comment type="subcellular location">
    <subcellularLocation>
        <location evidence="1 9">Cell membrane</location>
        <topology evidence="1 9">Multi-pass membrane protein</topology>
    </subcellularLocation>
</comment>
<dbReference type="EMBL" id="JABXWR010000001">
    <property type="protein sequence ID" value="NVO66419.1"/>
    <property type="molecule type" value="Genomic_DNA"/>
</dbReference>
<dbReference type="InterPro" id="IPR048634">
    <property type="entry name" value="SecD_SecF_C"/>
</dbReference>
<feature type="transmembrane region" description="Helical" evidence="9">
    <location>
        <begin position="327"/>
        <end position="349"/>
    </location>
</feature>
<dbReference type="OrthoDB" id="146638at2157"/>
<evidence type="ECO:0000256" key="7">
    <source>
        <dbReference type="ARBA" id="ARBA00023010"/>
    </source>
</evidence>
<dbReference type="HAMAP" id="MF_01463_A">
    <property type="entry name" value="SecD_A"/>
    <property type="match status" value="1"/>
</dbReference>
<gene>
    <name evidence="9" type="primary">secD</name>
    <name evidence="11" type="ORF">HWN36_03610</name>
</gene>
<comment type="similarity">
    <text evidence="9">Belongs to the SecD/SecF family. SecD subfamily.</text>
</comment>
<evidence type="ECO:0000256" key="6">
    <source>
        <dbReference type="ARBA" id="ARBA00022989"/>
    </source>
</evidence>
<evidence type="ECO:0000256" key="1">
    <source>
        <dbReference type="ARBA" id="ARBA00004651"/>
    </source>
</evidence>
<comment type="subunit">
    <text evidence="9">Part of the protein translocation apparatus. Forms a complex with SecF.</text>
</comment>